<dbReference type="AlphaFoldDB" id="A0A0C9Z974"/>
<evidence type="ECO:0000259" key="1">
    <source>
        <dbReference type="Pfam" id="PF18803"/>
    </source>
</evidence>
<sequence length="258" mass="29132">MDGCMDAINDVLATSKREQTTADNPLLVWLSGHDDYLAEMLQMDGRGDYTSDTCHKCCSAPALDCTVCNHLWSPTHCIKEWTGSFFMATSLKKLGLRIQLGHAIREICILPHKSFNDNFVLIDTNRIHEIAVDFCACETSQTHTTQLLRMGWFPSTTLDPRTAVMFRLLHHYHILSFESKASAYEFCHSLVRITDNVGLIKKDHYESFMCMVHEWRHLKMLKHFGHGHNPVGVSGTQEGECAVLCPACPQPGKNLPPD</sequence>
<evidence type="ECO:0000313" key="2">
    <source>
        <dbReference type="EMBL" id="KIK34020.1"/>
    </source>
</evidence>
<organism evidence="2 3">
    <name type="scientific">Suillus luteus UH-Slu-Lm8-n1</name>
    <dbReference type="NCBI Taxonomy" id="930992"/>
    <lineage>
        <taxon>Eukaryota</taxon>
        <taxon>Fungi</taxon>
        <taxon>Dikarya</taxon>
        <taxon>Basidiomycota</taxon>
        <taxon>Agaricomycotina</taxon>
        <taxon>Agaricomycetes</taxon>
        <taxon>Agaricomycetidae</taxon>
        <taxon>Boletales</taxon>
        <taxon>Suillineae</taxon>
        <taxon>Suillaceae</taxon>
        <taxon>Suillus</taxon>
    </lineage>
</organism>
<accession>A0A0C9Z974</accession>
<name>A0A0C9Z974_9AGAM</name>
<dbReference type="Proteomes" id="UP000054485">
    <property type="component" value="Unassembled WGS sequence"/>
</dbReference>
<dbReference type="InParanoid" id="A0A0C9Z974"/>
<dbReference type="InterPro" id="IPR041457">
    <property type="entry name" value="CxC2_KDZ-assoc"/>
</dbReference>
<gene>
    <name evidence="2" type="ORF">CY34DRAFT_26941</name>
</gene>
<reference evidence="2 3" key="1">
    <citation type="submission" date="2014-04" db="EMBL/GenBank/DDBJ databases">
        <authorList>
            <consortium name="DOE Joint Genome Institute"/>
            <person name="Kuo A."/>
            <person name="Ruytinx J."/>
            <person name="Rineau F."/>
            <person name="Colpaert J."/>
            <person name="Kohler A."/>
            <person name="Nagy L.G."/>
            <person name="Floudas D."/>
            <person name="Copeland A."/>
            <person name="Barry K.W."/>
            <person name="Cichocki N."/>
            <person name="Veneault-Fourrey C."/>
            <person name="LaButti K."/>
            <person name="Lindquist E.A."/>
            <person name="Lipzen A."/>
            <person name="Lundell T."/>
            <person name="Morin E."/>
            <person name="Murat C."/>
            <person name="Sun H."/>
            <person name="Tunlid A."/>
            <person name="Henrissat B."/>
            <person name="Grigoriev I.V."/>
            <person name="Hibbett D.S."/>
            <person name="Martin F."/>
            <person name="Nordberg H.P."/>
            <person name="Cantor M.N."/>
            <person name="Hua S.X."/>
        </authorList>
    </citation>
    <scope>NUCLEOTIDE SEQUENCE [LARGE SCALE GENOMIC DNA]</scope>
    <source>
        <strain evidence="2 3">UH-Slu-Lm8-n1</strain>
    </source>
</reference>
<dbReference type="PANTHER" id="PTHR33096:SF1">
    <property type="entry name" value="CXC1-LIKE CYSTEINE CLUSTER ASSOCIATED WITH KDZ TRANSPOSASES DOMAIN-CONTAINING PROTEIN"/>
    <property type="match status" value="1"/>
</dbReference>
<keyword evidence="3" id="KW-1185">Reference proteome</keyword>
<dbReference type="STRING" id="930992.A0A0C9Z974"/>
<dbReference type="EMBL" id="KN835824">
    <property type="protein sequence ID" value="KIK34020.1"/>
    <property type="molecule type" value="Genomic_DNA"/>
</dbReference>
<dbReference type="PANTHER" id="PTHR33096">
    <property type="entry name" value="CXC2 DOMAIN-CONTAINING PROTEIN"/>
    <property type="match status" value="1"/>
</dbReference>
<reference evidence="3" key="2">
    <citation type="submission" date="2015-01" db="EMBL/GenBank/DDBJ databases">
        <title>Evolutionary Origins and Diversification of the Mycorrhizal Mutualists.</title>
        <authorList>
            <consortium name="DOE Joint Genome Institute"/>
            <consortium name="Mycorrhizal Genomics Consortium"/>
            <person name="Kohler A."/>
            <person name="Kuo A."/>
            <person name="Nagy L.G."/>
            <person name="Floudas D."/>
            <person name="Copeland A."/>
            <person name="Barry K.W."/>
            <person name="Cichocki N."/>
            <person name="Veneault-Fourrey C."/>
            <person name="LaButti K."/>
            <person name="Lindquist E.A."/>
            <person name="Lipzen A."/>
            <person name="Lundell T."/>
            <person name="Morin E."/>
            <person name="Murat C."/>
            <person name="Riley R."/>
            <person name="Ohm R."/>
            <person name="Sun H."/>
            <person name="Tunlid A."/>
            <person name="Henrissat B."/>
            <person name="Grigoriev I.V."/>
            <person name="Hibbett D.S."/>
            <person name="Martin F."/>
        </authorList>
    </citation>
    <scope>NUCLEOTIDE SEQUENCE [LARGE SCALE GENOMIC DNA]</scope>
    <source>
        <strain evidence="3">UH-Slu-Lm8-n1</strain>
    </source>
</reference>
<dbReference type="OrthoDB" id="3235114at2759"/>
<evidence type="ECO:0000313" key="3">
    <source>
        <dbReference type="Proteomes" id="UP000054485"/>
    </source>
</evidence>
<feature type="domain" description="CxC2-like cysteine cluster KDZ transposase-associated" evidence="1">
    <location>
        <begin position="91"/>
        <end position="198"/>
    </location>
</feature>
<protein>
    <recommendedName>
        <fullName evidence="1">CxC2-like cysteine cluster KDZ transposase-associated domain-containing protein</fullName>
    </recommendedName>
</protein>
<dbReference type="Pfam" id="PF18803">
    <property type="entry name" value="CxC2"/>
    <property type="match status" value="1"/>
</dbReference>
<dbReference type="HOGENOM" id="CLU_003703_1_0_1"/>
<proteinExistence type="predicted"/>